<dbReference type="Proteomes" id="UP001362999">
    <property type="component" value="Unassembled WGS sequence"/>
</dbReference>
<reference evidence="2 3" key="1">
    <citation type="journal article" date="2024" name="J Genomics">
        <title>Draft genome sequencing and assembly of Favolaschia claudopus CIRM-BRFM 2984 isolated from oak limbs.</title>
        <authorList>
            <person name="Navarro D."/>
            <person name="Drula E."/>
            <person name="Chaduli D."/>
            <person name="Cazenave R."/>
            <person name="Ahrendt S."/>
            <person name="Wang J."/>
            <person name="Lipzen A."/>
            <person name="Daum C."/>
            <person name="Barry K."/>
            <person name="Grigoriev I.V."/>
            <person name="Favel A."/>
            <person name="Rosso M.N."/>
            <person name="Martin F."/>
        </authorList>
    </citation>
    <scope>NUCLEOTIDE SEQUENCE [LARGE SCALE GENOMIC DNA]</scope>
    <source>
        <strain evidence="2 3">CIRM-BRFM 2984</strain>
    </source>
</reference>
<name>A0AAW0BFB9_9AGAR</name>
<keyword evidence="1" id="KW-0175">Coiled coil</keyword>
<evidence type="ECO:0000256" key="1">
    <source>
        <dbReference type="SAM" id="Coils"/>
    </source>
</evidence>
<feature type="coiled-coil region" evidence="1">
    <location>
        <begin position="63"/>
        <end position="90"/>
    </location>
</feature>
<protein>
    <submittedName>
        <fullName evidence="2">F-box domain-containing protein</fullName>
    </submittedName>
</protein>
<sequence>MSPSTNLNSKCSACGGVITVLSNDSAPSTGGIEPEPGTVHHRLLNSNNPPATDTETAIVQDVLSKLDHDLAILDDELSTLQARIESSRARRTSLLDYRIRLRSITSPLRRMPTELLQDIFSWSLPSVDNRGVQLRQSPWLLTHVCSHWRAVSLSMPSLWSLVRLNYTIGDAQRPRSRLLIELQLQRAQRLKIHFYGESSGFPQAQLAVFRMLMKHSTRWEELSLGLTRDIVPLLNDISGRTPCLQKLWLQWTTREDQTDMHSIHCFQNAPALREVGIFHEFNFLTRYESDGFLKEHIRMLKLAPNLVEACLDIAFEEAATSALDVVNQVVDMLHLRRLNVSNPKFLPRLRAPALEALSLEISEDYNQDRDPVLPLLFSLLDRSSCSLRQFRSRGLAAAQFRAILQEVPSITEISFTSPSAAEINALVASLHVPNGHGTDSKPMAPQLRMIDFASEIENHPFMNYLAFLEMLQSRWAMETTALEAAALLIEHHTGPRLDELINSGIRSLDLGGLHLSFLWGLIPATEEINRWCFRITWN</sequence>
<dbReference type="AlphaFoldDB" id="A0AAW0BFB9"/>
<gene>
    <name evidence="2" type="ORF">R3P38DRAFT_2952097</name>
</gene>
<dbReference type="EMBL" id="JAWWNJ010000034">
    <property type="protein sequence ID" value="KAK7024981.1"/>
    <property type="molecule type" value="Genomic_DNA"/>
</dbReference>
<comment type="caution">
    <text evidence="2">The sequence shown here is derived from an EMBL/GenBank/DDBJ whole genome shotgun (WGS) entry which is preliminary data.</text>
</comment>
<evidence type="ECO:0000313" key="3">
    <source>
        <dbReference type="Proteomes" id="UP001362999"/>
    </source>
</evidence>
<proteinExistence type="predicted"/>
<keyword evidence="3" id="KW-1185">Reference proteome</keyword>
<organism evidence="2 3">
    <name type="scientific">Favolaschia claudopus</name>
    <dbReference type="NCBI Taxonomy" id="2862362"/>
    <lineage>
        <taxon>Eukaryota</taxon>
        <taxon>Fungi</taxon>
        <taxon>Dikarya</taxon>
        <taxon>Basidiomycota</taxon>
        <taxon>Agaricomycotina</taxon>
        <taxon>Agaricomycetes</taxon>
        <taxon>Agaricomycetidae</taxon>
        <taxon>Agaricales</taxon>
        <taxon>Marasmiineae</taxon>
        <taxon>Mycenaceae</taxon>
        <taxon>Favolaschia</taxon>
    </lineage>
</organism>
<accession>A0AAW0BFB9</accession>
<evidence type="ECO:0000313" key="2">
    <source>
        <dbReference type="EMBL" id="KAK7024981.1"/>
    </source>
</evidence>